<protein>
    <recommendedName>
        <fullName evidence="11">Na(+)/H(+) antiporter NhaA</fullName>
    </recommendedName>
    <alternativeName>
        <fullName evidence="11">Sodium/proton antiporter NhaA</fullName>
    </alternativeName>
</protein>
<feature type="compositionally biased region" description="Basic residues" evidence="12">
    <location>
        <begin position="1"/>
        <end position="21"/>
    </location>
</feature>
<feature type="transmembrane region" description="Helical" evidence="11">
    <location>
        <begin position="270"/>
        <end position="289"/>
    </location>
</feature>
<keyword evidence="8 11" id="KW-0406">Ion transport</keyword>
<feature type="transmembrane region" description="Helical" evidence="11">
    <location>
        <begin position="211"/>
        <end position="233"/>
    </location>
</feature>
<evidence type="ECO:0000256" key="8">
    <source>
        <dbReference type="ARBA" id="ARBA00023065"/>
    </source>
</evidence>
<organism evidence="13 14">
    <name type="scientific">Rubrobacter marinus</name>
    <dbReference type="NCBI Taxonomy" id="2653852"/>
    <lineage>
        <taxon>Bacteria</taxon>
        <taxon>Bacillati</taxon>
        <taxon>Actinomycetota</taxon>
        <taxon>Rubrobacteria</taxon>
        <taxon>Rubrobacterales</taxon>
        <taxon>Rubrobacteraceae</taxon>
        <taxon>Rubrobacter</taxon>
    </lineage>
</organism>
<evidence type="ECO:0000256" key="11">
    <source>
        <dbReference type="HAMAP-Rule" id="MF_01844"/>
    </source>
</evidence>
<dbReference type="GO" id="GO:0005886">
    <property type="term" value="C:plasma membrane"/>
    <property type="evidence" value="ECO:0007669"/>
    <property type="project" value="UniProtKB-SubCell"/>
</dbReference>
<name>A0A6G8Q2L1_9ACTN</name>
<dbReference type="NCBIfam" id="TIGR00773">
    <property type="entry name" value="NhaA"/>
    <property type="match status" value="1"/>
</dbReference>
<keyword evidence="4 11" id="KW-1003">Cell membrane</keyword>
<feature type="transmembrane region" description="Helical" evidence="11">
    <location>
        <begin position="296"/>
        <end position="324"/>
    </location>
</feature>
<evidence type="ECO:0000256" key="1">
    <source>
        <dbReference type="ARBA" id="ARBA00004429"/>
    </source>
</evidence>
<dbReference type="GO" id="GO:0006885">
    <property type="term" value="P:regulation of pH"/>
    <property type="evidence" value="ECO:0007669"/>
    <property type="project" value="UniProtKB-UniRule"/>
</dbReference>
<proteinExistence type="inferred from homology"/>
<comment type="catalytic activity">
    <reaction evidence="11">
        <text>Na(+)(in) + 2 H(+)(out) = Na(+)(out) + 2 H(+)(in)</text>
        <dbReference type="Rhea" id="RHEA:29251"/>
        <dbReference type="ChEBI" id="CHEBI:15378"/>
        <dbReference type="ChEBI" id="CHEBI:29101"/>
    </reaction>
</comment>
<feature type="transmembrane region" description="Helical" evidence="11">
    <location>
        <begin position="389"/>
        <end position="410"/>
    </location>
</feature>
<sequence>MSSRVSLRRHGYVHDGRKRLHDKGPRAARPAPKKTRGPADREWRPDALLSSRAFTRTRTDYPAENIGGAPCSSPEGRTRYVSPEGRPVERIVRPFQDFTRKQSSGGILLVAAATIALAWANSPWGESYAALWHTKLTVGLGDYSLSKDLTHWINDGLMAVFFLVVGLEIKREILVGELSSLRGAALPVAAALGGAVLPAAIYAAINAGTEGAAGWGIPMATDIAFALGVLALLGERAPVALKVFLTALAIVDDIVAVLVIALFYTAEISWGALGFAALFLVALIVANLIGVGRTLVYALLGIGLWLAFLLSGVHATIAGVLLAFTVPVRSFIAPKAFLERGRYVLDRFEQSGEKGDGVLANEDRQAALHALNRAAYELEPPLHELEHALHPWVIFAVMPLFALANAGVALGGGAAEALTSPVTLGIVAGLILGKQIGVTLFAWLAVRSGVSELPRSISWRHIYGAGWLAGIGFTMSLFITDLAFPNGALADAAKLGILAASLIAGVVGWTILRGASTSR</sequence>
<keyword evidence="6 11" id="KW-1133">Transmembrane helix</keyword>
<reference evidence="13 14" key="1">
    <citation type="submission" date="2019-10" db="EMBL/GenBank/DDBJ databases">
        <title>Rubrobacter sp nov SCSIO 52915 isolated from a deep-sea sediment in the South China Sea.</title>
        <authorList>
            <person name="Chen R.W."/>
        </authorList>
    </citation>
    <scope>NUCLEOTIDE SEQUENCE [LARGE SCALE GENOMIC DNA]</scope>
    <source>
        <strain evidence="13 14">SCSIO 52915</strain>
    </source>
</reference>
<feature type="transmembrane region" description="Helical" evidence="11">
    <location>
        <begin position="181"/>
        <end position="205"/>
    </location>
</feature>
<evidence type="ECO:0000256" key="12">
    <source>
        <dbReference type="SAM" id="MobiDB-lite"/>
    </source>
</evidence>
<dbReference type="Gene3D" id="1.20.1530.10">
    <property type="entry name" value="Na+/H+ antiporter like domain"/>
    <property type="match status" value="1"/>
</dbReference>
<evidence type="ECO:0000256" key="6">
    <source>
        <dbReference type="ARBA" id="ARBA00022989"/>
    </source>
</evidence>
<keyword evidence="3 11" id="KW-0050">Antiport</keyword>
<dbReference type="EMBL" id="CP045121">
    <property type="protein sequence ID" value="QIN80706.1"/>
    <property type="molecule type" value="Genomic_DNA"/>
</dbReference>
<dbReference type="GO" id="GO:0015385">
    <property type="term" value="F:sodium:proton antiporter activity"/>
    <property type="evidence" value="ECO:0007669"/>
    <property type="project" value="UniProtKB-UniRule"/>
</dbReference>
<feature type="transmembrane region" description="Helical" evidence="11">
    <location>
        <begin position="422"/>
        <end position="445"/>
    </location>
</feature>
<feature type="transmembrane region" description="Helical" evidence="11">
    <location>
        <begin position="103"/>
        <end position="120"/>
    </location>
</feature>
<dbReference type="KEGG" id="rmar:GBA65_07465"/>
<evidence type="ECO:0000256" key="10">
    <source>
        <dbReference type="ARBA" id="ARBA00023201"/>
    </source>
</evidence>
<feature type="transmembrane region" description="Helical" evidence="11">
    <location>
        <begin position="240"/>
        <end position="264"/>
    </location>
</feature>
<feature type="transmembrane region" description="Helical" evidence="11">
    <location>
        <begin position="465"/>
        <end position="483"/>
    </location>
</feature>
<keyword evidence="9 11" id="KW-0472">Membrane</keyword>
<evidence type="ECO:0000256" key="2">
    <source>
        <dbReference type="ARBA" id="ARBA00022448"/>
    </source>
</evidence>
<keyword evidence="5 11" id="KW-0812">Transmembrane</keyword>
<evidence type="ECO:0000256" key="5">
    <source>
        <dbReference type="ARBA" id="ARBA00022692"/>
    </source>
</evidence>
<dbReference type="PANTHER" id="PTHR30341:SF0">
    <property type="entry name" value="NA(+)_H(+) ANTIPORTER NHAA"/>
    <property type="match status" value="1"/>
</dbReference>
<dbReference type="InterPro" id="IPR023171">
    <property type="entry name" value="Na/H_antiporter_dom_sf"/>
</dbReference>
<feature type="transmembrane region" description="Helical" evidence="11">
    <location>
        <begin position="495"/>
        <end position="512"/>
    </location>
</feature>
<dbReference type="Proteomes" id="UP000502706">
    <property type="component" value="Chromosome"/>
</dbReference>
<evidence type="ECO:0000256" key="7">
    <source>
        <dbReference type="ARBA" id="ARBA00023053"/>
    </source>
</evidence>
<evidence type="ECO:0000313" key="14">
    <source>
        <dbReference type="Proteomes" id="UP000502706"/>
    </source>
</evidence>
<feature type="region of interest" description="Disordered" evidence="12">
    <location>
        <begin position="61"/>
        <end position="82"/>
    </location>
</feature>
<accession>A0A6G8Q2L1</accession>
<keyword evidence="14" id="KW-1185">Reference proteome</keyword>
<dbReference type="HAMAP" id="MF_01844">
    <property type="entry name" value="NhaA"/>
    <property type="match status" value="1"/>
</dbReference>
<dbReference type="AlphaFoldDB" id="A0A6G8Q2L1"/>
<feature type="region of interest" description="Disordered" evidence="12">
    <location>
        <begin position="1"/>
        <end position="44"/>
    </location>
</feature>
<gene>
    <name evidence="11 13" type="primary">nhaA</name>
    <name evidence="13" type="ORF">GBA65_07465</name>
</gene>
<evidence type="ECO:0000256" key="4">
    <source>
        <dbReference type="ARBA" id="ARBA00022475"/>
    </source>
</evidence>
<keyword evidence="7 11" id="KW-0915">Sodium</keyword>
<dbReference type="InterPro" id="IPR004670">
    <property type="entry name" value="NhaA"/>
</dbReference>
<keyword evidence="10 11" id="KW-0739">Sodium transport</keyword>
<comment type="subcellular location">
    <subcellularLocation>
        <location evidence="1">Cell inner membrane</location>
        <topology evidence="1">Multi-pass membrane protein</topology>
    </subcellularLocation>
    <subcellularLocation>
        <location evidence="11">Cell membrane</location>
        <topology evidence="11">Multi-pass membrane protein</topology>
    </subcellularLocation>
</comment>
<dbReference type="Pfam" id="PF06965">
    <property type="entry name" value="Na_H_antiport_1"/>
    <property type="match status" value="1"/>
</dbReference>
<evidence type="ECO:0000256" key="9">
    <source>
        <dbReference type="ARBA" id="ARBA00023136"/>
    </source>
</evidence>
<comment type="similarity">
    <text evidence="11">Belongs to the NhaA Na(+)/H(+) (TC 2.A.33) antiporter family.</text>
</comment>
<dbReference type="PANTHER" id="PTHR30341">
    <property type="entry name" value="SODIUM ION/PROTON ANTIPORTER NHAA-RELATED"/>
    <property type="match status" value="1"/>
</dbReference>
<keyword evidence="2 11" id="KW-0813">Transport</keyword>
<evidence type="ECO:0000256" key="3">
    <source>
        <dbReference type="ARBA" id="ARBA00022449"/>
    </source>
</evidence>
<evidence type="ECO:0000313" key="13">
    <source>
        <dbReference type="EMBL" id="QIN80706.1"/>
    </source>
</evidence>
<comment type="function">
    <text evidence="11">Na(+)/H(+) antiporter that extrudes sodium in exchange for external protons.</text>
</comment>